<feature type="chain" id="PRO_5001729709" description="TLDc domain-containing protein" evidence="1">
    <location>
        <begin position="19"/>
        <end position="531"/>
    </location>
</feature>
<evidence type="ECO:0000313" key="3">
    <source>
        <dbReference type="EMBL" id="CDW87805.1"/>
    </source>
</evidence>
<dbReference type="Proteomes" id="UP000039865">
    <property type="component" value="Unassembled WGS sequence"/>
</dbReference>
<evidence type="ECO:0000259" key="2">
    <source>
        <dbReference type="Pfam" id="PF07534"/>
    </source>
</evidence>
<gene>
    <name evidence="3" type="primary">Contig37.g44</name>
    <name evidence="3" type="ORF">STYLEM_16918</name>
</gene>
<reference evidence="3 4" key="1">
    <citation type="submission" date="2014-06" db="EMBL/GenBank/DDBJ databases">
        <authorList>
            <person name="Swart Estienne"/>
        </authorList>
    </citation>
    <scope>NUCLEOTIDE SEQUENCE [LARGE SCALE GENOMIC DNA]</scope>
    <source>
        <strain evidence="3 4">130c</strain>
    </source>
</reference>
<dbReference type="InParanoid" id="A0A078AZD8"/>
<feature type="domain" description="TLDc" evidence="2">
    <location>
        <begin position="346"/>
        <end position="528"/>
    </location>
</feature>
<evidence type="ECO:0000256" key="1">
    <source>
        <dbReference type="SAM" id="SignalP"/>
    </source>
</evidence>
<dbReference type="InterPro" id="IPR006571">
    <property type="entry name" value="TLDc_dom"/>
</dbReference>
<protein>
    <recommendedName>
        <fullName evidence="2">TLDc domain-containing protein</fullName>
    </recommendedName>
</protein>
<evidence type="ECO:0000313" key="4">
    <source>
        <dbReference type="Proteomes" id="UP000039865"/>
    </source>
</evidence>
<keyword evidence="1" id="KW-0732">Signal</keyword>
<name>A0A078AZD8_STYLE</name>
<organism evidence="3 4">
    <name type="scientific">Stylonychia lemnae</name>
    <name type="common">Ciliate</name>
    <dbReference type="NCBI Taxonomy" id="5949"/>
    <lineage>
        <taxon>Eukaryota</taxon>
        <taxon>Sar</taxon>
        <taxon>Alveolata</taxon>
        <taxon>Ciliophora</taxon>
        <taxon>Intramacronucleata</taxon>
        <taxon>Spirotrichea</taxon>
        <taxon>Stichotrichia</taxon>
        <taxon>Sporadotrichida</taxon>
        <taxon>Oxytrichidae</taxon>
        <taxon>Stylonychinae</taxon>
        <taxon>Stylonychia</taxon>
    </lineage>
</organism>
<dbReference type="Pfam" id="PF07534">
    <property type="entry name" value="TLD"/>
    <property type="match status" value="1"/>
</dbReference>
<sequence>MISKSLFSALFLVSSTLAIQLSDVLQKSRVQLQWKQEATNKFSWNATQELKWSVANAFIDVQTSPDGDVYAIQNISSEMSQPKYHIYMYDITTNVWNLTDPAFQAKAIRFDRLGSKFYLTPENCVLNNQKQTLLCGVSDFEVTVDKKIYGLIDNSGRQQADTLSSSIWKTASNDSSYTYKALAGYKGITLLKDQPILINQDGRVDAQYGSEKLISISAGIDGSLWALLDEINVTDYTVLKWQTVSQKWYKITGVSGVSLSSYNEISVAIVDSKGLLSLSSQVGHQDEAAYVVETAPPTIAPSTTQSQTTIPQTTIAPTTIAPTTNPPTTTVPTTVPPLPIVLSQPSNSILTHSDFKWLQTAVTGKNFTEFSLLFSATKNTKSLAEAVNTILGKSDVFVLMRTNTSVVIGFYYKTAIAQASDNYLSSNNELTALLSVTKQLRFMGITDQNRHFGLFNNNRYILLNDQGGMTFGLNCYVDSTIDMTLGKDRVRQYKNVSGNALYEPNNQLSNNSDINNDFVECQQIEIYQAKQ</sequence>
<dbReference type="EMBL" id="CCKQ01015955">
    <property type="protein sequence ID" value="CDW87805.1"/>
    <property type="molecule type" value="Genomic_DNA"/>
</dbReference>
<dbReference type="AlphaFoldDB" id="A0A078AZD8"/>
<accession>A0A078AZD8</accession>
<feature type="signal peptide" evidence="1">
    <location>
        <begin position="1"/>
        <end position="18"/>
    </location>
</feature>
<proteinExistence type="predicted"/>
<keyword evidence="4" id="KW-1185">Reference proteome</keyword>